<keyword evidence="2" id="KW-1185">Reference proteome</keyword>
<organism evidence="1 2">
    <name type="scientific">Methanolobus sediminis</name>
    <dbReference type="NCBI Taxonomy" id="3072978"/>
    <lineage>
        <taxon>Archaea</taxon>
        <taxon>Methanobacteriati</taxon>
        <taxon>Methanobacteriota</taxon>
        <taxon>Stenosarchaea group</taxon>
        <taxon>Methanomicrobia</taxon>
        <taxon>Methanosarcinales</taxon>
        <taxon>Methanosarcinaceae</taxon>
        <taxon>Methanolobus</taxon>
    </lineage>
</organism>
<name>A0AA51UKR4_9EURY</name>
<dbReference type="RefSeq" id="WP_309310890.1">
    <property type="nucleotide sequence ID" value="NZ_CP133592.1"/>
</dbReference>
<dbReference type="AlphaFoldDB" id="A0AA51UKR4"/>
<evidence type="ECO:0008006" key="3">
    <source>
        <dbReference type="Google" id="ProtNLM"/>
    </source>
</evidence>
<sequence>MVIQLPNLDTKTYEEISEEMVASIPKYTDRWTNHNPSDPGITILEMLSWIAEATLYRMNRVPNESYVNFLRLVAGASGIDEIEKLLKDPHSDKCHRNVLEFLKEIEEGNEKPIPDIKREALLFLNSRYRAITEDDFCQLAAEATDMFGVEVRRVIVEKALDESKVEIILIPGEWKQYEELAESEKQSRYKELTGYVMDYLNPRTLIGTKIKVKQPVYSDVSIDLEIVCHQYAIAEKIEADTKNRILQHLDPFVGGDERTGWPYRRSLSIYEIAQVVEETEGVKQVESIVFDGNKKLKIKPINGLIKVDSLNVEVGKEEK</sequence>
<accession>A0AA51UKR4</accession>
<protein>
    <recommendedName>
        <fullName evidence="3">Baseplate protein J-like domain-containing protein</fullName>
    </recommendedName>
</protein>
<dbReference type="EMBL" id="CP133592">
    <property type="protein sequence ID" value="WMW25082.1"/>
    <property type="molecule type" value="Genomic_DNA"/>
</dbReference>
<dbReference type="KEGG" id="mseb:RE474_13520"/>
<evidence type="ECO:0000313" key="1">
    <source>
        <dbReference type="EMBL" id="WMW25082.1"/>
    </source>
</evidence>
<gene>
    <name evidence="1" type="ORF">RE474_13520</name>
</gene>
<reference evidence="1 2" key="1">
    <citation type="submission" date="2023-08" db="EMBL/GenBank/DDBJ databases">
        <title>Methanolobus mangrovi sp. nov. and Methanolobus sediminis sp. nov, two novel methylotrophic methanogens isolated from mangrove sediments in China.</title>
        <authorList>
            <person name="Zhou J."/>
        </authorList>
    </citation>
    <scope>NUCLEOTIDE SEQUENCE [LARGE SCALE GENOMIC DNA]</scope>
    <source>
        <strain evidence="1 2">FTZ6</strain>
    </source>
</reference>
<proteinExistence type="predicted"/>
<dbReference type="Proteomes" id="UP001182908">
    <property type="component" value="Chromosome"/>
</dbReference>
<dbReference type="GeneID" id="84233755"/>
<evidence type="ECO:0000313" key="2">
    <source>
        <dbReference type="Proteomes" id="UP001182908"/>
    </source>
</evidence>